<dbReference type="PANTHER" id="PTHR13061">
    <property type="entry name" value="DYNACTIN SUBUNIT P25"/>
    <property type="match status" value="1"/>
</dbReference>
<dbReference type="InterPro" id="IPR050484">
    <property type="entry name" value="Transf_Hexapept/Carb_Anhydrase"/>
</dbReference>
<name>A0ABC8LPP4_ERUVS</name>
<evidence type="ECO:0000313" key="2">
    <source>
        <dbReference type="Proteomes" id="UP001642260"/>
    </source>
</evidence>
<comment type="caution">
    <text evidence="1">The sequence shown here is derived from an EMBL/GenBank/DDBJ whole genome shotgun (WGS) entry which is preliminary data.</text>
</comment>
<dbReference type="AlphaFoldDB" id="A0ABC8LPP4"/>
<sequence length="198" mass="22122">MGTLGRAFSTVGFCIRETVSRHRTLMNVFDKAPIVDKLYGFGLRLSFVRNAVMSLSIVTLWDVNTIIVGSGTNIQDNSLVHMAISNLSGKVPPTIIGDNICNRCTVEDDALSGWVQHFLTVWALKSMAWLLCDKTLEFLLERYGEETHQSSSGSSVIRKLIFFPPKSAEKYSNLEKVHAAENAKPQNAIEFEKGLRKR</sequence>
<evidence type="ECO:0000313" key="1">
    <source>
        <dbReference type="EMBL" id="CAH8385485.1"/>
    </source>
</evidence>
<dbReference type="EMBL" id="CAKOAT010665154">
    <property type="protein sequence ID" value="CAH8385485.1"/>
    <property type="molecule type" value="Genomic_DNA"/>
</dbReference>
<gene>
    <name evidence="1" type="ORF">ERUC_LOCUS37968</name>
</gene>
<dbReference type="Proteomes" id="UP001642260">
    <property type="component" value="Unassembled WGS sequence"/>
</dbReference>
<keyword evidence="2" id="KW-1185">Reference proteome</keyword>
<accession>A0ABC8LPP4</accession>
<reference evidence="1 2" key="1">
    <citation type="submission" date="2022-03" db="EMBL/GenBank/DDBJ databases">
        <authorList>
            <person name="Macdonald S."/>
            <person name="Ahmed S."/>
            <person name="Newling K."/>
        </authorList>
    </citation>
    <scope>NUCLEOTIDE SEQUENCE [LARGE SCALE GENOMIC DNA]</scope>
</reference>
<organism evidence="1 2">
    <name type="scientific">Eruca vesicaria subsp. sativa</name>
    <name type="common">Garden rocket</name>
    <name type="synonym">Eruca sativa</name>
    <dbReference type="NCBI Taxonomy" id="29727"/>
    <lineage>
        <taxon>Eukaryota</taxon>
        <taxon>Viridiplantae</taxon>
        <taxon>Streptophyta</taxon>
        <taxon>Embryophyta</taxon>
        <taxon>Tracheophyta</taxon>
        <taxon>Spermatophyta</taxon>
        <taxon>Magnoliopsida</taxon>
        <taxon>eudicotyledons</taxon>
        <taxon>Gunneridae</taxon>
        <taxon>Pentapetalae</taxon>
        <taxon>rosids</taxon>
        <taxon>malvids</taxon>
        <taxon>Brassicales</taxon>
        <taxon>Brassicaceae</taxon>
        <taxon>Brassiceae</taxon>
        <taxon>Eruca</taxon>
    </lineage>
</organism>
<dbReference type="PANTHER" id="PTHR13061:SF50">
    <property type="entry name" value="GAMMA CARBONIC ANHYDRASE 1, MITOCHONDRIAL"/>
    <property type="match status" value="1"/>
</dbReference>
<proteinExistence type="predicted"/>
<protein>
    <submittedName>
        <fullName evidence="1">Uncharacterized protein</fullName>
    </submittedName>
</protein>